<accession>A0A0G1IDZ0</accession>
<dbReference type="EMBL" id="LCIN01000004">
    <property type="protein sequence ID" value="KKT57440.1"/>
    <property type="molecule type" value="Genomic_DNA"/>
</dbReference>
<proteinExistence type="predicted"/>
<dbReference type="Proteomes" id="UP000033977">
    <property type="component" value="Unassembled WGS sequence"/>
</dbReference>
<reference evidence="1 2" key="1">
    <citation type="journal article" date="2015" name="Nature">
        <title>rRNA introns, odd ribosomes, and small enigmatic genomes across a large radiation of phyla.</title>
        <authorList>
            <person name="Brown C.T."/>
            <person name="Hug L.A."/>
            <person name="Thomas B.C."/>
            <person name="Sharon I."/>
            <person name="Castelle C.J."/>
            <person name="Singh A."/>
            <person name="Wilkins M.J."/>
            <person name="Williams K.H."/>
            <person name="Banfield J.F."/>
        </authorList>
    </citation>
    <scope>NUCLEOTIDE SEQUENCE [LARGE SCALE GENOMIC DNA]</scope>
</reference>
<sequence length="68" mass="7878">MAKKAQIEPAQNCEETLNIEGVIFVCDSKDKRHINPHCSQRRVKSPEGYDSVYIITWRRVPDFISSQN</sequence>
<evidence type="ECO:0000313" key="2">
    <source>
        <dbReference type="Proteomes" id="UP000033977"/>
    </source>
</evidence>
<evidence type="ECO:0000313" key="1">
    <source>
        <dbReference type="EMBL" id="KKT57440.1"/>
    </source>
</evidence>
<gene>
    <name evidence="1" type="ORF">UW49_C0004G0055</name>
</gene>
<comment type="caution">
    <text evidence="1">The sequence shown here is derived from an EMBL/GenBank/DDBJ whole genome shotgun (WGS) entry which is preliminary data.</text>
</comment>
<organism evidence="1 2">
    <name type="scientific">Candidatus Giovannonibacteria bacterium GW2011_GWB1_44_23</name>
    <dbReference type="NCBI Taxonomy" id="1618652"/>
    <lineage>
        <taxon>Bacteria</taxon>
        <taxon>Candidatus Giovannoniibacteriota</taxon>
    </lineage>
</organism>
<protein>
    <submittedName>
        <fullName evidence="1">Uncharacterized protein</fullName>
    </submittedName>
</protein>
<dbReference type="AlphaFoldDB" id="A0A0G1IDZ0"/>
<name>A0A0G1IDZ0_9BACT</name>